<evidence type="ECO:0000256" key="1">
    <source>
        <dbReference type="ARBA" id="ARBA00022617"/>
    </source>
</evidence>
<dbReference type="EMBL" id="CP058215">
    <property type="protein sequence ID" value="QLC50031.1"/>
    <property type="molecule type" value="Genomic_DNA"/>
</dbReference>
<evidence type="ECO:0000259" key="5">
    <source>
        <dbReference type="PROSITE" id="PS51007"/>
    </source>
</evidence>
<evidence type="ECO:0000313" key="6">
    <source>
        <dbReference type="EMBL" id="QLC50031.1"/>
    </source>
</evidence>
<dbReference type="GO" id="GO:0009055">
    <property type="term" value="F:electron transfer activity"/>
    <property type="evidence" value="ECO:0007669"/>
    <property type="project" value="InterPro"/>
</dbReference>
<reference evidence="6 7" key="1">
    <citation type="submission" date="2020-06" db="EMBL/GenBank/DDBJ databases">
        <title>Methanolobus halotolerans sp. nov., isolated from a saline lake Tus in Siberia.</title>
        <authorList>
            <person name="Shen Y."/>
            <person name="Chen S.-C."/>
            <person name="Lai M.-C."/>
            <person name="Huang H.-H."/>
            <person name="Chiu H.-H."/>
            <person name="Tang S.-L."/>
            <person name="Rogozin D.Y."/>
            <person name="Degermendzhy A.G."/>
        </authorList>
    </citation>
    <scope>NUCLEOTIDE SEQUENCE [LARGE SCALE GENOMIC DNA]</scope>
    <source>
        <strain evidence="6 7">DSM 21339</strain>
    </source>
</reference>
<dbReference type="InterPro" id="IPR036909">
    <property type="entry name" value="Cyt_c-like_dom_sf"/>
</dbReference>
<evidence type="ECO:0000256" key="3">
    <source>
        <dbReference type="ARBA" id="ARBA00023004"/>
    </source>
</evidence>
<dbReference type="SUPFAM" id="SSF46626">
    <property type="entry name" value="Cytochrome c"/>
    <property type="match status" value="1"/>
</dbReference>
<gene>
    <name evidence="6" type="ORF">HWN40_07140</name>
</gene>
<proteinExistence type="predicted"/>
<keyword evidence="7" id="KW-1185">Reference proteome</keyword>
<dbReference type="Proteomes" id="UP000509594">
    <property type="component" value="Chromosome"/>
</dbReference>
<sequence>MIKISLLMVFLFFVMLSVALLYVTFVPEYVADLEGPEGYDLSYEDEKHRYRSFSSNGEEIYYTGINESGDLIDTSGDAHWIYMYGGGCVNCHGTDGRGGVPIMMGNIMSPDIRYSTLSSGEHHMNHVPYDEETLKIAITEGIDSEGIPLDMNMPRWEMTDKDLDNLIGYLKDL</sequence>
<dbReference type="InterPro" id="IPR009056">
    <property type="entry name" value="Cyt_c-like_dom"/>
</dbReference>
<dbReference type="PROSITE" id="PS51007">
    <property type="entry name" value="CYTC"/>
    <property type="match status" value="1"/>
</dbReference>
<dbReference type="GO" id="GO:0046872">
    <property type="term" value="F:metal ion binding"/>
    <property type="evidence" value="ECO:0007669"/>
    <property type="project" value="UniProtKB-KW"/>
</dbReference>
<dbReference type="Pfam" id="PF00034">
    <property type="entry name" value="Cytochrom_C"/>
    <property type="match status" value="1"/>
</dbReference>
<evidence type="ECO:0000256" key="4">
    <source>
        <dbReference type="PROSITE-ProRule" id="PRU00433"/>
    </source>
</evidence>
<evidence type="ECO:0000256" key="2">
    <source>
        <dbReference type="ARBA" id="ARBA00022723"/>
    </source>
</evidence>
<name>A0A7D5E865_9EURY</name>
<protein>
    <submittedName>
        <fullName evidence="6">Cytochrome c</fullName>
    </submittedName>
</protein>
<dbReference type="AlphaFoldDB" id="A0A7D5E865"/>
<dbReference type="Gene3D" id="1.10.760.10">
    <property type="entry name" value="Cytochrome c-like domain"/>
    <property type="match status" value="1"/>
</dbReference>
<keyword evidence="3 4" id="KW-0408">Iron</keyword>
<organism evidence="6 7">
    <name type="scientific">Methanolobus zinderi</name>
    <dbReference type="NCBI Taxonomy" id="536044"/>
    <lineage>
        <taxon>Archaea</taxon>
        <taxon>Methanobacteriati</taxon>
        <taxon>Methanobacteriota</taxon>
        <taxon>Stenosarchaea group</taxon>
        <taxon>Methanomicrobia</taxon>
        <taxon>Methanosarcinales</taxon>
        <taxon>Methanosarcinaceae</taxon>
        <taxon>Methanolobus</taxon>
    </lineage>
</organism>
<dbReference type="GO" id="GO:0020037">
    <property type="term" value="F:heme binding"/>
    <property type="evidence" value="ECO:0007669"/>
    <property type="project" value="InterPro"/>
</dbReference>
<keyword evidence="1 4" id="KW-0349">Heme</keyword>
<feature type="domain" description="Cytochrome c" evidence="5">
    <location>
        <begin position="52"/>
        <end position="173"/>
    </location>
</feature>
<dbReference type="OrthoDB" id="142128at2157"/>
<evidence type="ECO:0000313" key="7">
    <source>
        <dbReference type="Proteomes" id="UP000509594"/>
    </source>
</evidence>
<accession>A0A7D5E865</accession>
<keyword evidence="2 4" id="KW-0479">Metal-binding</keyword>
<dbReference type="KEGG" id="mzi:HWN40_07140"/>